<dbReference type="AlphaFoldDB" id="A0A9N9H2F9"/>
<organism evidence="2 3">
    <name type="scientific">Paraglomus occultum</name>
    <dbReference type="NCBI Taxonomy" id="144539"/>
    <lineage>
        <taxon>Eukaryota</taxon>
        <taxon>Fungi</taxon>
        <taxon>Fungi incertae sedis</taxon>
        <taxon>Mucoromycota</taxon>
        <taxon>Glomeromycotina</taxon>
        <taxon>Glomeromycetes</taxon>
        <taxon>Paraglomerales</taxon>
        <taxon>Paraglomeraceae</taxon>
        <taxon>Paraglomus</taxon>
    </lineage>
</organism>
<evidence type="ECO:0000313" key="3">
    <source>
        <dbReference type="Proteomes" id="UP000789572"/>
    </source>
</evidence>
<sequence length="148" mass="16445">MFKPSNPFDESVIAATSETLTTENWRDITAVCEKVQAGGGQSARDCIAAILKRLAHRNANVQLSALTLSNAIVKSCGPEAHSEICSRSFTQSLTRLLSDKNTNETVKTRILELIQEWTNEFKSKASLSLMEETMNKLRMQDLPAKEDK</sequence>
<dbReference type="SUPFAM" id="SSF48464">
    <property type="entry name" value="ENTH/VHS domain"/>
    <property type="match status" value="1"/>
</dbReference>
<dbReference type="Proteomes" id="UP000789572">
    <property type="component" value="Unassembled WGS sequence"/>
</dbReference>
<feature type="non-terminal residue" evidence="2">
    <location>
        <position position="1"/>
    </location>
</feature>
<dbReference type="InterPro" id="IPR002014">
    <property type="entry name" value="VHS_dom"/>
</dbReference>
<dbReference type="PANTHER" id="PTHR45929">
    <property type="entry name" value="JAK PATHWAY SIGNAL TRANSDUCTION ADAPTOR MOLECULE"/>
    <property type="match status" value="1"/>
</dbReference>
<dbReference type="GO" id="GO:0043328">
    <property type="term" value="P:protein transport to vacuole involved in ubiquitin-dependent protein catabolic process via the multivesicular body sorting pathway"/>
    <property type="evidence" value="ECO:0007669"/>
    <property type="project" value="TreeGrafter"/>
</dbReference>
<comment type="caution">
    <text evidence="2">The sequence shown here is derived from an EMBL/GenBank/DDBJ whole genome shotgun (WGS) entry which is preliminary data.</text>
</comment>
<evidence type="ECO:0000313" key="2">
    <source>
        <dbReference type="EMBL" id="CAG8648139.1"/>
    </source>
</evidence>
<dbReference type="PANTHER" id="PTHR45929:SF3">
    <property type="entry name" value="JAK PATHWAY SIGNAL TRANSDUCTION ADAPTOR MOLECULE"/>
    <property type="match status" value="1"/>
</dbReference>
<protein>
    <submittedName>
        <fullName evidence="2">6895_t:CDS:1</fullName>
    </submittedName>
</protein>
<dbReference type="GO" id="GO:0033565">
    <property type="term" value="C:ESCRT-0 complex"/>
    <property type="evidence" value="ECO:0007669"/>
    <property type="project" value="TreeGrafter"/>
</dbReference>
<dbReference type="InterPro" id="IPR008942">
    <property type="entry name" value="ENTH_VHS"/>
</dbReference>
<reference evidence="2" key="1">
    <citation type="submission" date="2021-06" db="EMBL/GenBank/DDBJ databases">
        <authorList>
            <person name="Kallberg Y."/>
            <person name="Tangrot J."/>
            <person name="Rosling A."/>
        </authorList>
    </citation>
    <scope>NUCLEOTIDE SEQUENCE</scope>
    <source>
        <strain evidence="2">IA702</strain>
    </source>
</reference>
<proteinExistence type="predicted"/>
<accession>A0A9N9H2F9</accession>
<dbReference type="PROSITE" id="PS50179">
    <property type="entry name" value="VHS"/>
    <property type="match status" value="1"/>
</dbReference>
<feature type="domain" description="VHS" evidence="1">
    <location>
        <begin position="15"/>
        <end position="145"/>
    </location>
</feature>
<dbReference type="Pfam" id="PF00790">
    <property type="entry name" value="VHS"/>
    <property type="match status" value="1"/>
</dbReference>
<dbReference type="Gene3D" id="1.25.40.90">
    <property type="match status" value="1"/>
</dbReference>
<name>A0A9N9H2F9_9GLOM</name>
<dbReference type="GO" id="GO:0035091">
    <property type="term" value="F:phosphatidylinositol binding"/>
    <property type="evidence" value="ECO:0007669"/>
    <property type="project" value="InterPro"/>
</dbReference>
<dbReference type="SMART" id="SM00288">
    <property type="entry name" value="VHS"/>
    <property type="match status" value="1"/>
</dbReference>
<evidence type="ECO:0000259" key="1">
    <source>
        <dbReference type="PROSITE" id="PS50179"/>
    </source>
</evidence>
<dbReference type="InterPro" id="IPR050670">
    <property type="entry name" value="STAM"/>
</dbReference>
<dbReference type="CDD" id="cd16978">
    <property type="entry name" value="VHS_HSE1"/>
    <property type="match status" value="1"/>
</dbReference>
<keyword evidence="3" id="KW-1185">Reference proteome</keyword>
<dbReference type="EMBL" id="CAJVPJ010004071">
    <property type="protein sequence ID" value="CAG8648139.1"/>
    <property type="molecule type" value="Genomic_DNA"/>
</dbReference>
<dbReference type="GO" id="GO:0043130">
    <property type="term" value="F:ubiquitin binding"/>
    <property type="evidence" value="ECO:0007669"/>
    <property type="project" value="InterPro"/>
</dbReference>
<gene>
    <name evidence="2" type="ORF">POCULU_LOCUS9799</name>
</gene>
<dbReference type="OrthoDB" id="10255964at2759"/>